<dbReference type="Proteomes" id="UP000198902">
    <property type="component" value="Unassembled WGS sequence"/>
</dbReference>
<proteinExistence type="predicted"/>
<evidence type="ECO:0000256" key="1">
    <source>
        <dbReference type="SAM" id="MobiDB-lite"/>
    </source>
</evidence>
<feature type="region of interest" description="Disordered" evidence="1">
    <location>
        <begin position="463"/>
        <end position="500"/>
    </location>
</feature>
<protein>
    <submittedName>
        <fullName evidence="2">Uncharacterized protein</fullName>
    </submittedName>
</protein>
<name>A0A0D6JM73_9EURY</name>
<feature type="compositionally biased region" description="Polar residues" evidence="1">
    <location>
        <begin position="474"/>
        <end position="498"/>
    </location>
</feature>
<gene>
    <name evidence="2" type="ORF">BN996_00145</name>
</gene>
<dbReference type="OrthoDB" id="232948at2157"/>
<evidence type="ECO:0000313" key="2">
    <source>
        <dbReference type="EMBL" id="CQR48698.1"/>
    </source>
</evidence>
<sequence>MDSKHVGWAAAVLLILSFTAGVTAAAEPSTTTGDVAIDVSDTHQQVERNNSTDRSEPSLTLVIENRTVADGDTVTTGDNPELTVRANSSAAIELLVVRVDGDSRRIYTPNSTAVQETSTLDVNAGEHDLEVLVKEGGRTTTHRATIIEDSIAPALVFTSPFRTGNTSIYETPENNYTINRSRISLDGTLYDHSDVEQVSIELRYHGQGIDTPWGFRKRVVIDDPNTSISKPLRLGPFDDSVGAGQNSLKITVLDSRGHRRQYNVNIYVKDETPPSIEILNQSLVKTRSAVRLTIRVTDAVGIRSIGVRRGSADGSGLNYEVQPKPIGARPIEHTFTRTIPITGDRRNITIVADDATGNATKRELAVNVTQLVQPAIELQPDAIRVSDGRVHVEGRVYDGRVTSVYAETVGPAGDTVDLAQIYGGGVASDVTINETLQLDGYPARVRVRVTDSTGREHIETVQVAPPNATADEPNASTPTPAGSVRTNTPLPSVPSEPSSDGLIDTLVEAVRNLISTVTRGESLGT</sequence>
<dbReference type="AlphaFoldDB" id="A0A0D6JM73"/>
<accession>A0A0D6JM73</accession>
<dbReference type="EMBL" id="CSTE01000001">
    <property type="protein sequence ID" value="CQR48698.1"/>
    <property type="molecule type" value="Genomic_DNA"/>
</dbReference>
<dbReference type="RefSeq" id="WP_089776746.1">
    <property type="nucleotide sequence ID" value="NZ_CABLRR010000001.1"/>
</dbReference>
<evidence type="ECO:0000313" key="3">
    <source>
        <dbReference type="Proteomes" id="UP000198902"/>
    </source>
</evidence>
<reference evidence="3" key="1">
    <citation type="submission" date="2015-03" db="EMBL/GenBank/DDBJ databases">
        <authorList>
            <person name="Urmite Genomes"/>
        </authorList>
    </citation>
    <scope>NUCLEOTIDE SEQUENCE [LARGE SCALE GENOMIC DNA]</scope>
    <source>
        <strain evidence="3">Arc-Hr</strain>
    </source>
</reference>
<keyword evidence="3" id="KW-1185">Reference proteome</keyword>
<organism evidence="2 3">
    <name type="scientific">Haloferax massiliensis</name>
    <dbReference type="NCBI Taxonomy" id="1476858"/>
    <lineage>
        <taxon>Archaea</taxon>
        <taxon>Methanobacteriati</taxon>
        <taxon>Methanobacteriota</taxon>
        <taxon>Stenosarchaea group</taxon>
        <taxon>Halobacteria</taxon>
        <taxon>Halobacteriales</taxon>
        <taxon>Haloferacaceae</taxon>
        <taxon>Haloferax</taxon>
    </lineage>
</organism>